<name>A0ABV3G817_MICGL</name>
<feature type="transmembrane region" description="Helical" evidence="1">
    <location>
        <begin position="6"/>
        <end position="24"/>
    </location>
</feature>
<dbReference type="EMBL" id="JBFALK010000002">
    <property type="protein sequence ID" value="MEV0967742.1"/>
    <property type="molecule type" value="Genomic_DNA"/>
</dbReference>
<accession>A0ABV3G817</accession>
<sequence length="108" mass="12214">MRILMLPAVLIVVAVLVYVLVILVRGAVRARPGGTTDQVPRWEAHTAMEDGWTLVVIRRMTQGRDGPVELARQTVRAIPDDDPHWDERYREAMLEARARITTLELESG</sequence>
<dbReference type="RefSeq" id="WP_358129715.1">
    <property type="nucleotide sequence ID" value="NZ_JBFALK010000002.1"/>
</dbReference>
<protein>
    <submittedName>
        <fullName evidence="2">Uncharacterized protein</fullName>
    </submittedName>
</protein>
<organism evidence="2 3">
    <name type="scientific">Microtetraspora glauca</name>
    <dbReference type="NCBI Taxonomy" id="1996"/>
    <lineage>
        <taxon>Bacteria</taxon>
        <taxon>Bacillati</taxon>
        <taxon>Actinomycetota</taxon>
        <taxon>Actinomycetes</taxon>
        <taxon>Streptosporangiales</taxon>
        <taxon>Streptosporangiaceae</taxon>
        <taxon>Microtetraspora</taxon>
    </lineage>
</organism>
<proteinExistence type="predicted"/>
<gene>
    <name evidence="2" type="ORF">AB0I59_03835</name>
</gene>
<keyword evidence="1" id="KW-0472">Membrane</keyword>
<reference evidence="2 3" key="1">
    <citation type="submission" date="2024-06" db="EMBL/GenBank/DDBJ databases">
        <title>The Natural Products Discovery Center: Release of the First 8490 Sequenced Strains for Exploring Actinobacteria Biosynthetic Diversity.</title>
        <authorList>
            <person name="Kalkreuter E."/>
            <person name="Kautsar S.A."/>
            <person name="Yang D."/>
            <person name="Bader C.D."/>
            <person name="Teijaro C.N."/>
            <person name="Fluegel L."/>
            <person name="Davis C.M."/>
            <person name="Simpson J.R."/>
            <person name="Lauterbach L."/>
            <person name="Steele A.D."/>
            <person name="Gui C."/>
            <person name="Meng S."/>
            <person name="Li G."/>
            <person name="Viehrig K."/>
            <person name="Ye F."/>
            <person name="Su P."/>
            <person name="Kiefer A.F."/>
            <person name="Nichols A."/>
            <person name="Cepeda A.J."/>
            <person name="Yan W."/>
            <person name="Fan B."/>
            <person name="Jiang Y."/>
            <person name="Adhikari A."/>
            <person name="Zheng C.-J."/>
            <person name="Schuster L."/>
            <person name="Cowan T.M."/>
            <person name="Smanski M.J."/>
            <person name="Chevrette M.G."/>
            <person name="De Carvalho L.P.S."/>
            <person name="Shen B."/>
        </authorList>
    </citation>
    <scope>NUCLEOTIDE SEQUENCE [LARGE SCALE GENOMIC DNA]</scope>
    <source>
        <strain evidence="2 3">NPDC050100</strain>
    </source>
</reference>
<evidence type="ECO:0000256" key="1">
    <source>
        <dbReference type="SAM" id="Phobius"/>
    </source>
</evidence>
<dbReference type="Proteomes" id="UP001551675">
    <property type="component" value="Unassembled WGS sequence"/>
</dbReference>
<keyword evidence="3" id="KW-1185">Reference proteome</keyword>
<evidence type="ECO:0000313" key="2">
    <source>
        <dbReference type="EMBL" id="MEV0967742.1"/>
    </source>
</evidence>
<evidence type="ECO:0000313" key="3">
    <source>
        <dbReference type="Proteomes" id="UP001551675"/>
    </source>
</evidence>
<keyword evidence="1" id="KW-0812">Transmembrane</keyword>
<comment type="caution">
    <text evidence="2">The sequence shown here is derived from an EMBL/GenBank/DDBJ whole genome shotgun (WGS) entry which is preliminary data.</text>
</comment>
<keyword evidence="1" id="KW-1133">Transmembrane helix</keyword>